<feature type="signal peptide" evidence="2">
    <location>
        <begin position="1"/>
        <end position="15"/>
    </location>
</feature>
<protein>
    <submittedName>
        <fullName evidence="3">Uncharacterized protein</fullName>
    </submittedName>
</protein>
<keyword evidence="2" id="KW-0732">Signal</keyword>
<reference evidence="3" key="2">
    <citation type="submission" date="2018-04" db="EMBL/GenBank/DDBJ databases">
        <title>OnivRS2 (Oryza nivara Reference Sequence Version 2).</title>
        <authorList>
            <person name="Zhang J."/>
            <person name="Kudrna D."/>
            <person name="Lee S."/>
            <person name="Talag J."/>
            <person name="Rajasekar S."/>
            <person name="Welchert J."/>
            <person name="Hsing Y.-I."/>
            <person name="Wing R.A."/>
        </authorList>
    </citation>
    <scope>NUCLEOTIDE SEQUENCE [LARGE SCALE GENOMIC DNA]</scope>
    <source>
        <strain evidence="3">SL10</strain>
    </source>
</reference>
<feature type="compositionally biased region" description="Basic residues" evidence="1">
    <location>
        <begin position="66"/>
        <end position="81"/>
    </location>
</feature>
<feature type="chain" id="PRO_5012926724" evidence="2">
    <location>
        <begin position="16"/>
        <end position="571"/>
    </location>
</feature>
<evidence type="ECO:0000256" key="2">
    <source>
        <dbReference type="SAM" id="SignalP"/>
    </source>
</evidence>
<keyword evidence="4" id="KW-1185">Reference proteome</keyword>
<accession>A0A0E0GJK4</accession>
<feature type="region of interest" description="Disordered" evidence="1">
    <location>
        <begin position="60"/>
        <end position="125"/>
    </location>
</feature>
<organism evidence="3">
    <name type="scientific">Oryza nivara</name>
    <name type="common">Indian wild rice</name>
    <name type="synonym">Oryza sativa f. spontanea</name>
    <dbReference type="NCBI Taxonomy" id="4536"/>
    <lineage>
        <taxon>Eukaryota</taxon>
        <taxon>Viridiplantae</taxon>
        <taxon>Streptophyta</taxon>
        <taxon>Embryophyta</taxon>
        <taxon>Tracheophyta</taxon>
        <taxon>Spermatophyta</taxon>
        <taxon>Magnoliopsida</taxon>
        <taxon>Liliopsida</taxon>
        <taxon>Poales</taxon>
        <taxon>Poaceae</taxon>
        <taxon>BOP clade</taxon>
        <taxon>Oryzoideae</taxon>
        <taxon>Oryzeae</taxon>
        <taxon>Oryzinae</taxon>
        <taxon>Oryza</taxon>
    </lineage>
</organism>
<dbReference type="AlphaFoldDB" id="A0A0E0GJK4"/>
<evidence type="ECO:0000256" key="1">
    <source>
        <dbReference type="SAM" id="MobiDB-lite"/>
    </source>
</evidence>
<dbReference type="Proteomes" id="UP000006591">
    <property type="component" value="Chromosome 3"/>
</dbReference>
<feature type="compositionally biased region" description="Basic residues" evidence="1">
    <location>
        <begin position="98"/>
        <end position="112"/>
    </location>
</feature>
<evidence type="ECO:0000313" key="4">
    <source>
        <dbReference type="Proteomes" id="UP000006591"/>
    </source>
</evidence>
<reference evidence="3" key="1">
    <citation type="submission" date="2015-04" db="UniProtKB">
        <authorList>
            <consortium name="EnsemblPlants"/>
        </authorList>
    </citation>
    <scope>IDENTIFICATION</scope>
    <source>
        <strain evidence="3">SL10</strain>
    </source>
</reference>
<name>A0A0E0GJK4_ORYNI</name>
<sequence>MLRFGWMLALHSSMALFLNPLTSKINKTSTANSRTISRNKIHFISNYNVRHWKPTWSTRSEWSRKGLPHRPRIGRRRRHARTERLEESPDQKNPPTHVGRRRNPIRPWRGRRERGLTPPLTRGGFEHRQRGLARDGAFVWGIVAESGSITLPDRLACRTVSPPLACPDPRRRHSRGRAWVPVVAARAWVPVAAAPDARGRVLVANASERRRNCLCYSRRSGRRPPRQLRHRRLIGNDCLERRPARLSAVCTIHAVATLVFLVDYATAASCMQAATSPAYSRISGGRLPGEREKTATAAAAGCGFGGVAQGAIMSGSITLPDRLACRTVSPPLACPDPRRRHSRGRAWVPVVAARAWVPVAAAPDARGRVLVANASERRRNCLCYSRRSGRRPPRQLRHRRLIGNDCLERRPARLSAVCTIHAVATLVFLVDYATAASCMQAATSPAYSRISGGRLPGEREKTATAAAAGCGFDFKRDLPVPTHQAGFTRRAFRRPGDGYRRRRVFRITASADDRPPTAEVIGNACPRRRRCGRLAASAELFPVANPLTAGIQNPRHFLLLEAVVSPVPFPA</sequence>
<evidence type="ECO:0000313" key="3">
    <source>
        <dbReference type="EnsemblPlants" id="ONIVA03G10770.1"/>
    </source>
</evidence>
<dbReference type="EnsemblPlants" id="ONIVA03G10770.1">
    <property type="protein sequence ID" value="ONIVA03G10770.1"/>
    <property type="gene ID" value="ONIVA03G10770"/>
</dbReference>
<proteinExistence type="predicted"/>
<dbReference type="Gramene" id="ONIVA03G10770.1">
    <property type="protein sequence ID" value="ONIVA03G10770.1"/>
    <property type="gene ID" value="ONIVA03G10770"/>
</dbReference>
<dbReference type="HOGENOM" id="CLU_477681_0_0_1"/>